<dbReference type="InterPro" id="IPR035979">
    <property type="entry name" value="RBD_domain_sf"/>
</dbReference>
<name>A0A0S7XQG1_UNCSA</name>
<evidence type="ECO:0000313" key="5">
    <source>
        <dbReference type="Proteomes" id="UP000051861"/>
    </source>
</evidence>
<dbReference type="PROSITE" id="PS50102">
    <property type="entry name" value="RRM"/>
    <property type="match status" value="1"/>
</dbReference>
<dbReference type="AlphaFoldDB" id="A0A0S7XQG1"/>
<dbReference type="Proteomes" id="UP000051861">
    <property type="component" value="Unassembled WGS sequence"/>
</dbReference>
<dbReference type="SMART" id="SM00360">
    <property type="entry name" value="RRM"/>
    <property type="match status" value="1"/>
</dbReference>
<evidence type="ECO:0000256" key="2">
    <source>
        <dbReference type="SAM" id="MobiDB-lite"/>
    </source>
</evidence>
<keyword evidence="1" id="KW-0694">RNA-binding</keyword>
<reference evidence="4 5" key="1">
    <citation type="journal article" date="2015" name="Microbiome">
        <title>Genomic resolution of linkages in carbon, nitrogen, and sulfur cycling among widespread estuary sediment bacteria.</title>
        <authorList>
            <person name="Baker B.J."/>
            <person name="Lazar C.S."/>
            <person name="Teske A.P."/>
            <person name="Dick G.J."/>
        </authorList>
    </citation>
    <scope>NUCLEOTIDE SEQUENCE [LARGE SCALE GENOMIC DNA]</scope>
    <source>
        <strain evidence="4">DG_54_3</strain>
    </source>
</reference>
<organism evidence="4 5">
    <name type="scientific">candidate division WOR-1 bacterium DG_54_3</name>
    <dbReference type="NCBI Taxonomy" id="1703775"/>
    <lineage>
        <taxon>Bacteria</taxon>
        <taxon>Bacillati</taxon>
        <taxon>Saganbacteria</taxon>
    </lineage>
</organism>
<dbReference type="InterPro" id="IPR050502">
    <property type="entry name" value="Euk_RNA-bind_prot"/>
</dbReference>
<proteinExistence type="predicted"/>
<dbReference type="PANTHER" id="PTHR48025:SF1">
    <property type="entry name" value="RRM DOMAIN-CONTAINING PROTEIN"/>
    <property type="match status" value="1"/>
</dbReference>
<gene>
    <name evidence="4" type="ORF">AMJ44_12370</name>
</gene>
<dbReference type="SUPFAM" id="SSF54928">
    <property type="entry name" value="RNA-binding domain, RBD"/>
    <property type="match status" value="1"/>
</dbReference>
<comment type="caution">
    <text evidence="4">The sequence shown here is derived from an EMBL/GenBank/DDBJ whole genome shotgun (WGS) entry which is preliminary data.</text>
</comment>
<protein>
    <recommendedName>
        <fullName evidence="3">RRM domain-containing protein</fullName>
    </recommendedName>
</protein>
<sequence>MQTNKLYVGNLSYQTTQDGLKQKFAESGNVVSVTILEGKGFGFVEMESKEAAQKAKDELDGSELDGQAIRVDEARPQKRSGGGGPRGGRRRDFR</sequence>
<dbReference type="InterPro" id="IPR000504">
    <property type="entry name" value="RRM_dom"/>
</dbReference>
<evidence type="ECO:0000256" key="1">
    <source>
        <dbReference type="ARBA" id="ARBA00022884"/>
    </source>
</evidence>
<dbReference type="GO" id="GO:0003729">
    <property type="term" value="F:mRNA binding"/>
    <property type="evidence" value="ECO:0007669"/>
    <property type="project" value="TreeGrafter"/>
</dbReference>
<dbReference type="PANTHER" id="PTHR48025">
    <property type="entry name" value="OS02G0815200 PROTEIN"/>
    <property type="match status" value="1"/>
</dbReference>
<feature type="domain" description="RRM" evidence="3">
    <location>
        <begin position="4"/>
        <end position="76"/>
    </location>
</feature>
<evidence type="ECO:0000259" key="3">
    <source>
        <dbReference type="PROSITE" id="PS50102"/>
    </source>
</evidence>
<feature type="non-terminal residue" evidence="4">
    <location>
        <position position="94"/>
    </location>
</feature>
<dbReference type="Pfam" id="PF00076">
    <property type="entry name" value="RRM_1"/>
    <property type="match status" value="1"/>
</dbReference>
<feature type="region of interest" description="Disordered" evidence="2">
    <location>
        <begin position="52"/>
        <end position="94"/>
    </location>
</feature>
<dbReference type="Gene3D" id="3.30.70.330">
    <property type="match status" value="1"/>
</dbReference>
<evidence type="ECO:0000313" key="4">
    <source>
        <dbReference type="EMBL" id="KPJ64663.1"/>
    </source>
</evidence>
<dbReference type="InterPro" id="IPR012677">
    <property type="entry name" value="Nucleotide-bd_a/b_plait_sf"/>
</dbReference>
<dbReference type="EMBL" id="LIZX01000169">
    <property type="protein sequence ID" value="KPJ64663.1"/>
    <property type="molecule type" value="Genomic_DNA"/>
</dbReference>
<accession>A0A0S7XQG1</accession>